<dbReference type="OrthoDB" id="126422at2759"/>
<comment type="caution">
    <text evidence="2">The sequence shown here is derived from an EMBL/GenBank/DDBJ whole genome shotgun (WGS) entry which is preliminary data.</text>
</comment>
<organism evidence="2 3">
    <name type="scientific">Phytophthora megakarya</name>
    <dbReference type="NCBI Taxonomy" id="4795"/>
    <lineage>
        <taxon>Eukaryota</taxon>
        <taxon>Sar</taxon>
        <taxon>Stramenopiles</taxon>
        <taxon>Oomycota</taxon>
        <taxon>Peronosporomycetes</taxon>
        <taxon>Peronosporales</taxon>
        <taxon>Peronosporaceae</taxon>
        <taxon>Phytophthora</taxon>
    </lineage>
</organism>
<feature type="compositionally biased region" description="Basic and acidic residues" evidence="1">
    <location>
        <begin position="176"/>
        <end position="203"/>
    </location>
</feature>
<sequence length="247" mass="28115">MGYWSVVDGTFDHSGPLLGARFSVRDNVAREAILSGVPAQDAEMICQEDTAQAMWNRFVDKQTKREYSNYIFARAEFYSNVYTTDKSMEQWLRDMESLRRQLLHYGKRVSDDDYAETLLVMNALRAESALDEKIGAEEQKPAGVAACGKQSKQENKNQGGKNKHKRGTHNKKTQKEKKQQDRNQDSSEDERPEKDFATSERKRWQNKSANDSKKKKVDAVGISSRDSLTGGKDDKNVVQEDENSSCD</sequence>
<dbReference type="EMBL" id="NBNE01009565">
    <property type="protein sequence ID" value="OWY98278.1"/>
    <property type="molecule type" value="Genomic_DNA"/>
</dbReference>
<evidence type="ECO:0000313" key="3">
    <source>
        <dbReference type="Proteomes" id="UP000198211"/>
    </source>
</evidence>
<dbReference type="Proteomes" id="UP000198211">
    <property type="component" value="Unassembled WGS sequence"/>
</dbReference>
<keyword evidence="3" id="KW-1185">Reference proteome</keyword>
<accession>A0A225UZN4</accession>
<feature type="compositionally biased region" description="Basic residues" evidence="1">
    <location>
        <begin position="161"/>
        <end position="175"/>
    </location>
</feature>
<evidence type="ECO:0000256" key="1">
    <source>
        <dbReference type="SAM" id="MobiDB-lite"/>
    </source>
</evidence>
<evidence type="ECO:0000313" key="2">
    <source>
        <dbReference type="EMBL" id="OWY98278.1"/>
    </source>
</evidence>
<dbReference type="AlphaFoldDB" id="A0A225UZN4"/>
<proteinExistence type="predicted"/>
<gene>
    <name evidence="2" type="ORF">PHMEG_00030986</name>
</gene>
<feature type="region of interest" description="Disordered" evidence="1">
    <location>
        <begin position="135"/>
        <end position="247"/>
    </location>
</feature>
<protein>
    <submittedName>
        <fullName evidence="2">Uncharacterized protein</fullName>
    </submittedName>
</protein>
<dbReference type="Pfam" id="PF14223">
    <property type="entry name" value="Retrotran_gag_2"/>
    <property type="match status" value="1"/>
</dbReference>
<name>A0A225UZN4_9STRA</name>
<reference evidence="3" key="1">
    <citation type="submission" date="2017-03" db="EMBL/GenBank/DDBJ databases">
        <title>Phytopthora megakarya and P. palmivora, two closely related causual agents of cacao black pod achieved similar genome size and gene model numbers by different mechanisms.</title>
        <authorList>
            <person name="Ali S."/>
            <person name="Shao J."/>
            <person name="Larry D.J."/>
            <person name="Kronmiller B."/>
            <person name="Shen D."/>
            <person name="Strem M.D."/>
            <person name="Melnick R.L."/>
            <person name="Guiltinan M.J."/>
            <person name="Tyler B.M."/>
            <person name="Meinhardt L.W."/>
            <person name="Bailey B.A."/>
        </authorList>
    </citation>
    <scope>NUCLEOTIDE SEQUENCE [LARGE SCALE GENOMIC DNA]</scope>
    <source>
        <strain evidence="3">zdho120</strain>
    </source>
</reference>